<dbReference type="GeneID" id="105141011"/>
<evidence type="ECO:0000313" key="2">
    <source>
        <dbReference type="Proteomes" id="UP000694918"/>
    </source>
</evidence>
<sequence>MAMLPLNKTIMFRDVWTRYVMNNAFSKEIVLEGMIEIMPCYFRKKTKFDGQVKSCKNMMQAAAGTSLTPHFSVEDPSTWHRQDVLKAVAWGPVDPTNGFISLPLNLSYYHIQKPYDVPEDQRYSFVNGVHRCWVYSTDKPHTLTSQTKPRTEIAIQGYNYSSGVWQFEGYGFVPYGTSGVCIMQVFGASAPHATTLMVRVYNGSLMYYKGPVLVPNIYDQWFRLNVIHDVDSAKVKVYINGTLKIEADGRGGTSHAFKCGVYAQNNDSYYMESRWKGIKVLKICD</sequence>
<dbReference type="PANTHER" id="PTHR33681">
    <property type="entry name" value="BINDING PROTEIN, PUTATIVE, EXPRESSED-RELATED"/>
    <property type="match status" value="1"/>
</dbReference>
<evidence type="ECO:0000313" key="3">
    <source>
        <dbReference type="RefSeq" id="XP_011046377.1"/>
    </source>
</evidence>
<dbReference type="InterPro" id="IPR013320">
    <property type="entry name" value="ConA-like_dom_sf"/>
</dbReference>
<protein>
    <submittedName>
        <fullName evidence="3">Citrate-binding protein-like</fullName>
    </submittedName>
</protein>
<dbReference type="AlphaFoldDB" id="A0AAJ6Y8G8"/>
<proteinExistence type="predicted"/>
<dbReference type="InterPro" id="IPR014895">
    <property type="entry name" value="Alginate_lyase_2"/>
</dbReference>
<evidence type="ECO:0000259" key="1">
    <source>
        <dbReference type="Pfam" id="PF08787"/>
    </source>
</evidence>
<dbReference type="PANTHER" id="PTHR33681:SF20">
    <property type="entry name" value="ALGINATE LYASE 2 DOMAIN-CONTAINING PROTEIN"/>
    <property type="match status" value="1"/>
</dbReference>
<dbReference type="Pfam" id="PF08787">
    <property type="entry name" value="Alginate_lyase2"/>
    <property type="match status" value="1"/>
</dbReference>
<organism evidence="2 3">
    <name type="scientific">Populus euphratica</name>
    <name type="common">Euphrates poplar</name>
    <dbReference type="NCBI Taxonomy" id="75702"/>
    <lineage>
        <taxon>Eukaryota</taxon>
        <taxon>Viridiplantae</taxon>
        <taxon>Streptophyta</taxon>
        <taxon>Embryophyta</taxon>
        <taxon>Tracheophyta</taxon>
        <taxon>Spermatophyta</taxon>
        <taxon>Magnoliopsida</taxon>
        <taxon>eudicotyledons</taxon>
        <taxon>Gunneridae</taxon>
        <taxon>Pentapetalae</taxon>
        <taxon>rosids</taxon>
        <taxon>fabids</taxon>
        <taxon>Malpighiales</taxon>
        <taxon>Salicaceae</taxon>
        <taxon>Saliceae</taxon>
        <taxon>Populus</taxon>
    </lineage>
</organism>
<accession>A0AAJ6Y8G8</accession>
<dbReference type="KEGG" id="peu:105141011"/>
<dbReference type="Gene3D" id="2.60.120.200">
    <property type="match status" value="1"/>
</dbReference>
<feature type="domain" description="Alginate lyase 2" evidence="1">
    <location>
        <begin position="104"/>
        <end position="280"/>
    </location>
</feature>
<reference evidence="3" key="1">
    <citation type="submission" date="2025-08" db="UniProtKB">
        <authorList>
            <consortium name="RefSeq"/>
        </authorList>
    </citation>
    <scope>IDENTIFICATION</scope>
</reference>
<dbReference type="SUPFAM" id="SSF49899">
    <property type="entry name" value="Concanavalin A-like lectins/glucanases"/>
    <property type="match status" value="1"/>
</dbReference>
<name>A0AAJ6Y8G8_POPEU</name>
<keyword evidence="2" id="KW-1185">Reference proteome</keyword>
<gene>
    <name evidence="3" type="primary">LOC105141011</name>
</gene>
<dbReference type="Proteomes" id="UP000694918">
    <property type="component" value="Unplaced"/>
</dbReference>
<dbReference type="RefSeq" id="XP_011046377.1">
    <property type="nucleotide sequence ID" value="XM_011048075.1"/>
</dbReference>